<dbReference type="Proteomes" id="UP000198649">
    <property type="component" value="Unassembled WGS sequence"/>
</dbReference>
<dbReference type="Gene3D" id="3.40.50.2020">
    <property type="match status" value="1"/>
</dbReference>
<reference evidence="3 4" key="1">
    <citation type="submission" date="2016-10" db="EMBL/GenBank/DDBJ databases">
        <authorList>
            <person name="de Groot N.N."/>
        </authorList>
    </citation>
    <scope>NUCLEOTIDE SEQUENCE [LARGE SCALE GENOMIC DNA]</scope>
    <source>
        <strain evidence="3 4">CGMCC 1.11156</strain>
    </source>
</reference>
<dbReference type="PANTHER" id="PTHR47505:SF1">
    <property type="entry name" value="DNA UTILIZATION PROTEIN YHGH"/>
    <property type="match status" value="1"/>
</dbReference>
<keyword evidence="4" id="KW-1185">Reference proteome</keyword>
<dbReference type="InterPro" id="IPR051910">
    <property type="entry name" value="ComF/GntX_DNA_util-trans"/>
</dbReference>
<dbReference type="InterPro" id="IPR000836">
    <property type="entry name" value="PRTase_dom"/>
</dbReference>
<keyword evidence="3" id="KW-0808">Transferase</keyword>
<evidence type="ECO:0000313" key="3">
    <source>
        <dbReference type="EMBL" id="SFI82514.1"/>
    </source>
</evidence>
<dbReference type="GO" id="GO:0016757">
    <property type="term" value="F:glycosyltransferase activity"/>
    <property type="evidence" value="ECO:0007669"/>
    <property type="project" value="UniProtKB-KW"/>
</dbReference>
<proteinExistence type="inferred from homology"/>
<feature type="compositionally biased region" description="Polar residues" evidence="2">
    <location>
        <begin position="234"/>
        <end position="253"/>
    </location>
</feature>
<dbReference type="EMBL" id="FOQG01000013">
    <property type="protein sequence ID" value="SFI82514.1"/>
    <property type="molecule type" value="Genomic_DNA"/>
</dbReference>
<dbReference type="RefSeq" id="WP_174813023.1">
    <property type="nucleotide sequence ID" value="NZ_BKAF01000016.1"/>
</dbReference>
<organism evidence="3 4">
    <name type="scientific">Nocardioides psychrotolerans</name>
    <dbReference type="NCBI Taxonomy" id="1005945"/>
    <lineage>
        <taxon>Bacteria</taxon>
        <taxon>Bacillati</taxon>
        <taxon>Actinomycetota</taxon>
        <taxon>Actinomycetes</taxon>
        <taxon>Propionibacteriales</taxon>
        <taxon>Nocardioidaceae</taxon>
        <taxon>Nocardioides</taxon>
    </lineage>
</organism>
<dbReference type="AlphaFoldDB" id="A0A1I3LCM8"/>
<evidence type="ECO:0000256" key="1">
    <source>
        <dbReference type="ARBA" id="ARBA00008007"/>
    </source>
</evidence>
<dbReference type="CDD" id="cd06223">
    <property type="entry name" value="PRTases_typeI"/>
    <property type="match status" value="1"/>
</dbReference>
<dbReference type="InterPro" id="IPR029057">
    <property type="entry name" value="PRTase-like"/>
</dbReference>
<sequence>MGAFRDALDDLVLGGSCVGCDRPGRLLCPSCRLDLPTTARPRWPTPSPPGLVTPFAPTDYDGVARAMVLGLKERRMLALARPLASLLAASVAAAVAEVEGAVVLVPVPSRASSVRQRGHDPTYTITRLAASTLAAGGADVVAGRLLRLRPGVLDQAGLDAVGRSANLHGSMTCPTAALRALAVRRSRARVVVCDDVLTTGATAREAQRALEAVGLEVRAIAVATATRKRLASGGDQTHSESSGVRLPPSTSTH</sequence>
<name>A0A1I3LCM8_9ACTN</name>
<gene>
    <name evidence="3" type="ORF">SAMN05216561_113107</name>
</gene>
<feature type="region of interest" description="Disordered" evidence="2">
    <location>
        <begin position="229"/>
        <end position="253"/>
    </location>
</feature>
<evidence type="ECO:0000256" key="2">
    <source>
        <dbReference type="SAM" id="MobiDB-lite"/>
    </source>
</evidence>
<dbReference type="STRING" id="1005945.SAMN05216561_113107"/>
<comment type="similarity">
    <text evidence="1">Belongs to the ComF/GntX family.</text>
</comment>
<evidence type="ECO:0000313" key="4">
    <source>
        <dbReference type="Proteomes" id="UP000198649"/>
    </source>
</evidence>
<accession>A0A1I3LCM8</accession>
<keyword evidence="3" id="KW-0328">Glycosyltransferase</keyword>
<protein>
    <submittedName>
        <fullName evidence="3">Predicted amidophosphoribosyltransferases</fullName>
    </submittedName>
</protein>
<dbReference type="PANTHER" id="PTHR47505">
    <property type="entry name" value="DNA UTILIZATION PROTEIN YHGH"/>
    <property type="match status" value="1"/>
</dbReference>
<dbReference type="SUPFAM" id="SSF53271">
    <property type="entry name" value="PRTase-like"/>
    <property type="match status" value="1"/>
</dbReference>